<comment type="caution">
    <text evidence="3">The sequence shown here is derived from an EMBL/GenBank/DDBJ whole genome shotgun (WGS) entry which is preliminary data.</text>
</comment>
<evidence type="ECO:0000256" key="2">
    <source>
        <dbReference type="SAM" id="Phobius"/>
    </source>
</evidence>
<sequence>MDTETCAGEHSVYWFRLVLALASSNILLVTVIFILLWQLYKYRNVHHHEDGSEIPREVSPSAATDNQNQETDMLNYASVSFAHQKAPRQSREKRSRSVVYSEVKYCQQD</sequence>
<feature type="transmembrane region" description="Helical" evidence="2">
    <location>
        <begin position="12"/>
        <end position="37"/>
    </location>
</feature>
<accession>A0A9D3PUG1</accession>
<feature type="region of interest" description="Disordered" evidence="1">
    <location>
        <begin position="50"/>
        <end position="69"/>
    </location>
</feature>
<reference evidence="3" key="1">
    <citation type="submission" date="2021-01" db="EMBL/GenBank/DDBJ databases">
        <authorList>
            <person name="Zahm M."/>
            <person name="Roques C."/>
            <person name="Cabau C."/>
            <person name="Klopp C."/>
            <person name="Donnadieu C."/>
            <person name="Jouanno E."/>
            <person name="Lampietro C."/>
            <person name="Louis A."/>
            <person name="Herpin A."/>
            <person name="Echchiki A."/>
            <person name="Berthelot C."/>
            <person name="Parey E."/>
            <person name="Roest-Crollius H."/>
            <person name="Braasch I."/>
            <person name="Postlethwait J."/>
            <person name="Bobe J."/>
            <person name="Montfort J."/>
            <person name="Bouchez O."/>
            <person name="Begum T."/>
            <person name="Mejri S."/>
            <person name="Adams A."/>
            <person name="Chen W.-J."/>
            <person name="Guiguen Y."/>
        </authorList>
    </citation>
    <scope>NUCLEOTIDE SEQUENCE</scope>
    <source>
        <strain evidence="3">YG-15Mar2019-1</strain>
        <tissue evidence="3">Brain</tissue>
    </source>
</reference>
<keyword evidence="2" id="KW-0812">Transmembrane</keyword>
<keyword evidence="2" id="KW-1133">Transmembrane helix</keyword>
<dbReference type="OrthoDB" id="6370831at2759"/>
<dbReference type="AlphaFoldDB" id="A0A9D3PUG1"/>
<gene>
    <name evidence="3" type="ORF">MATL_G00174740</name>
</gene>
<dbReference type="EMBL" id="JAFDVH010000014">
    <property type="protein sequence ID" value="KAG7465285.1"/>
    <property type="molecule type" value="Genomic_DNA"/>
</dbReference>
<protein>
    <submittedName>
        <fullName evidence="3">Uncharacterized protein</fullName>
    </submittedName>
</protein>
<keyword evidence="2" id="KW-0472">Membrane</keyword>
<keyword evidence="4" id="KW-1185">Reference proteome</keyword>
<evidence type="ECO:0000313" key="3">
    <source>
        <dbReference type="EMBL" id="KAG7465285.1"/>
    </source>
</evidence>
<evidence type="ECO:0000313" key="4">
    <source>
        <dbReference type="Proteomes" id="UP001046870"/>
    </source>
</evidence>
<proteinExistence type="predicted"/>
<organism evidence="3 4">
    <name type="scientific">Megalops atlanticus</name>
    <name type="common">Tarpon</name>
    <name type="synonym">Clupea gigantea</name>
    <dbReference type="NCBI Taxonomy" id="7932"/>
    <lineage>
        <taxon>Eukaryota</taxon>
        <taxon>Metazoa</taxon>
        <taxon>Chordata</taxon>
        <taxon>Craniata</taxon>
        <taxon>Vertebrata</taxon>
        <taxon>Euteleostomi</taxon>
        <taxon>Actinopterygii</taxon>
        <taxon>Neopterygii</taxon>
        <taxon>Teleostei</taxon>
        <taxon>Elopiformes</taxon>
        <taxon>Megalopidae</taxon>
        <taxon>Megalops</taxon>
    </lineage>
</organism>
<dbReference type="Proteomes" id="UP001046870">
    <property type="component" value="Chromosome 14"/>
</dbReference>
<name>A0A9D3PUG1_MEGAT</name>
<evidence type="ECO:0000256" key="1">
    <source>
        <dbReference type="SAM" id="MobiDB-lite"/>
    </source>
</evidence>